<gene>
    <name evidence="1" type="ORF">BJX66DRAFT_132426</name>
</gene>
<reference evidence="1 2" key="1">
    <citation type="submission" date="2024-07" db="EMBL/GenBank/DDBJ databases">
        <title>Section-level genome sequencing and comparative genomics of Aspergillus sections Usti and Cavernicolus.</title>
        <authorList>
            <consortium name="Lawrence Berkeley National Laboratory"/>
            <person name="Nybo J.L."/>
            <person name="Vesth T.C."/>
            <person name="Theobald S."/>
            <person name="Frisvad J.C."/>
            <person name="Larsen T.O."/>
            <person name="Kjaerboelling I."/>
            <person name="Rothschild-Mancinelli K."/>
            <person name="Lyhne E.K."/>
            <person name="Kogle M.E."/>
            <person name="Barry K."/>
            <person name="Clum A."/>
            <person name="Na H."/>
            <person name="Ledsgaard L."/>
            <person name="Lin J."/>
            <person name="Lipzen A."/>
            <person name="Kuo A."/>
            <person name="Riley R."/>
            <person name="Mondo S."/>
            <person name="Labutti K."/>
            <person name="Haridas S."/>
            <person name="Pangalinan J."/>
            <person name="Salamov A.A."/>
            <person name="Simmons B.A."/>
            <person name="Magnuson J.K."/>
            <person name="Chen J."/>
            <person name="Drula E."/>
            <person name="Henrissat B."/>
            <person name="Wiebenga A."/>
            <person name="Lubbers R.J."/>
            <person name="Gomes A.C."/>
            <person name="Makela M.R."/>
            <person name="Stajich J."/>
            <person name="Grigoriev I.V."/>
            <person name="Mortensen U.H."/>
            <person name="De Vries R.P."/>
            <person name="Baker S.E."/>
            <person name="Andersen M.R."/>
        </authorList>
    </citation>
    <scope>NUCLEOTIDE SEQUENCE [LARGE SCALE GENOMIC DNA]</scope>
    <source>
        <strain evidence="1 2">CBS 209.92</strain>
    </source>
</reference>
<accession>A0ABR4GC06</accession>
<dbReference type="Proteomes" id="UP001610563">
    <property type="component" value="Unassembled WGS sequence"/>
</dbReference>
<name>A0ABR4GC06_9EURO</name>
<proteinExistence type="predicted"/>
<protein>
    <submittedName>
        <fullName evidence="1">Uncharacterized protein</fullName>
    </submittedName>
</protein>
<dbReference type="EMBL" id="JBFTWV010000025">
    <property type="protein sequence ID" value="KAL2796537.1"/>
    <property type="molecule type" value="Genomic_DNA"/>
</dbReference>
<keyword evidence="2" id="KW-1185">Reference proteome</keyword>
<comment type="caution">
    <text evidence="1">The sequence shown here is derived from an EMBL/GenBank/DDBJ whole genome shotgun (WGS) entry which is preliminary data.</text>
</comment>
<organism evidence="1 2">
    <name type="scientific">Aspergillus keveii</name>
    <dbReference type="NCBI Taxonomy" id="714993"/>
    <lineage>
        <taxon>Eukaryota</taxon>
        <taxon>Fungi</taxon>
        <taxon>Dikarya</taxon>
        <taxon>Ascomycota</taxon>
        <taxon>Pezizomycotina</taxon>
        <taxon>Eurotiomycetes</taxon>
        <taxon>Eurotiomycetidae</taxon>
        <taxon>Eurotiales</taxon>
        <taxon>Aspergillaceae</taxon>
        <taxon>Aspergillus</taxon>
        <taxon>Aspergillus subgen. Nidulantes</taxon>
    </lineage>
</organism>
<evidence type="ECO:0000313" key="2">
    <source>
        <dbReference type="Proteomes" id="UP001610563"/>
    </source>
</evidence>
<evidence type="ECO:0000313" key="1">
    <source>
        <dbReference type="EMBL" id="KAL2796537.1"/>
    </source>
</evidence>
<sequence length="259" mass="29509">MIELGDHRQARLLQEERANSFIILPRSLKERRKFAESNIIALAEELCNCFLLLNCPGQISSSLSGGWFNWQPFQPCIPPFEDFESTLLLLRCIQLRSYRSLQFSSQEGALDLALSLPSASSTGNRSRVPESFLRWEVGTHANPIREITGSSRPFFNYRGYFVLGLVFPRSAPSCVAISLTSSSIPFAFAAWFSFCTRPVRSPVTRLPSLRYLTTFVDFLLQFSPYNPTPFLFFRITHSFTALTRSFSDARTCRCKDIRT</sequence>